<dbReference type="AlphaFoldDB" id="A0A653I512"/>
<dbReference type="Gene3D" id="1.10.3210.10">
    <property type="entry name" value="Hypothetical protein af1432"/>
    <property type="match status" value="1"/>
</dbReference>
<gene>
    <name evidence="2" type="ORF">EXIGUO9Y_150001</name>
</gene>
<keyword evidence="2" id="KW-0378">Hydrolase</keyword>
<dbReference type="PANTHER" id="PTHR43155:SF2">
    <property type="entry name" value="CYCLIC DI-GMP PHOSPHODIESTERASE PA4108"/>
    <property type="match status" value="1"/>
</dbReference>
<sequence>MRIASERLIIGDRVTESVFLHTDIPIVEAGKKLGTDELRRLKRFLIKEIDIEERPEGLVEESQQEMVRLQEVSENPFEELVSSYNQVFTSWEQGFTPNTYEALKWVKNSMPDTVRREDILPFFLERGTEAYTVRHAIYRGALAQLLAEAVRKERKMIQDLWTASYFADYGLARIMEWRHTKRYEAMQQEIFHRHPAMAYQALQNDTVISDTVKRLIVQHHERLDGSGYPLKATGDKIMDHTRLFIVADVFAAMTSWRPYREAYTAYDAYVHLKARPMQYDSKYVTLLGQLLLPIGIGDRILMSNGKIATVVRKNVIFDRPVIVYDEHNQQVVKDLMDDRQLNIMKLMD</sequence>
<protein>
    <submittedName>
        <fullName evidence="2">Phosphohydrolase</fullName>
    </submittedName>
</protein>
<dbReference type="Proteomes" id="UP000439752">
    <property type="component" value="Unassembled WGS sequence"/>
</dbReference>
<evidence type="ECO:0000259" key="1">
    <source>
        <dbReference type="PROSITE" id="PS51832"/>
    </source>
</evidence>
<dbReference type="PANTHER" id="PTHR43155">
    <property type="entry name" value="CYCLIC DI-GMP PHOSPHODIESTERASE PA4108-RELATED"/>
    <property type="match status" value="1"/>
</dbReference>
<organism evidence="2 3">
    <name type="scientific">Exiguobacterium oxidotolerans</name>
    <dbReference type="NCBI Taxonomy" id="223958"/>
    <lineage>
        <taxon>Bacteria</taxon>
        <taxon>Bacillati</taxon>
        <taxon>Bacillota</taxon>
        <taxon>Bacilli</taxon>
        <taxon>Bacillales</taxon>
        <taxon>Bacillales Family XII. Incertae Sedis</taxon>
        <taxon>Exiguobacterium</taxon>
    </lineage>
</organism>
<dbReference type="EMBL" id="CABWKQ010000007">
    <property type="protein sequence ID" value="VWX34062.1"/>
    <property type="molecule type" value="Genomic_DNA"/>
</dbReference>
<name>A0A653I512_9BACL</name>
<keyword evidence="3" id="KW-1185">Reference proteome</keyword>
<dbReference type="Pfam" id="PF13487">
    <property type="entry name" value="HD_5"/>
    <property type="match status" value="1"/>
</dbReference>
<evidence type="ECO:0000313" key="2">
    <source>
        <dbReference type="EMBL" id="VWX34062.1"/>
    </source>
</evidence>
<feature type="domain" description="HD-GYP" evidence="1">
    <location>
        <begin position="106"/>
        <end position="304"/>
    </location>
</feature>
<dbReference type="PROSITE" id="PS51832">
    <property type="entry name" value="HD_GYP"/>
    <property type="match status" value="1"/>
</dbReference>
<evidence type="ECO:0000313" key="3">
    <source>
        <dbReference type="Proteomes" id="UP000439752"/>
    </source>
</evidence>
<dbReference type="SUPFAM" id="SSF109604">
    <property type="entry name" value="HD-domain/PDEase-like"/>
    <property type="match status" value="1"/>
</dbReference>
<dbReference type="GO" id="GO:0016787">
    <property type="term" value="F:hydrolase activity"/>
    <property type="evidence" value="ECO:0007669"/>
    <property type="project" value="UniProtKB-KW"/>
</dbReference>
<dbReference type="InterPro" id="IPR003607">
    <property type="entry name" value="HD/PDEase_dom"/>
</dbReference>
<accession>A0A653I512</accession>
<dbReference type="InterPro" id="IPR037522">
    <property type="entry name" value="HD_GYP_dom"/>
</dbReference>
<dbReference type="CDD" id="cd00077">
    <property type="entry name" value="HDc"/>
    <property type="match status" value="1"/>
</dbReference>
<dbReference type="RefSeq" id="WP_159172925.1">
    <property type="nucleotide sequence ID" value="NZ_LR732309.1"/>
</dbReference>
<proteinExistence type="predicted"/>
<reference evidence="2 3" key="1">
    <citation type="submission" date="2019-10" db="EMBL/GenBank/DDBJ databases">
        <authorList>
            <person name="Karimi E."/>
        </authorList>
    </citation>
    <scope>NUCLEOTIDE SEQUENCE [LARGE SCALE GENOMIC DNA]</scope>
    <source>
        <strain evidence="2">Exiguobacterium sp. 9Y</strain>
    </source>
</reference>